<comment type="caution">
    <text evidence="3">The sequence shown here is derived from an EMBL/GenBank/DDBJ whole genome shotgun (WGS) entry which is preliminary data.</text>
</comment>
<dbReference type="GO" id="GO:0015562">
    <property type="term" value="F:efflux transmembrane transporter activity"/>
    <property type="evidence" value="ECO:0007669"/>
    <property type="project" value="TreeGrafter"/>
</dbReference>
<evidence type="ECO:0000256" key="1">
    <source>
        <dbReference type="ARBA" id="ARBA00009477"/>
    </source>
</evidence>
<keyword evidence="4" id="KW-1185">Reference proteome</keyword>
<dbReference type="NCBIfam" id="TIGR01730">
    <property type="entry name" value="RND_mfp"/>
    <property type="match status" value="1"/>
</dbReference>
<dbReference type="PANTHER" id="PTHR30469:SF15">
    <property type="entry name" value="HLYD FAMILY OF SECRETION PROTEINS"/>
    <property type="match status" value="1"/>
</dbReference>
<feature type="transmembrane region" description="Helical" evidence="2">
    <location>
        <begin position="15"/>
        <end position="33"/>
    </location>
</feature>
<dbReference type="InterPro" id="IPR006143">
    <property type="entry name" value="RND_pump_MFP"/>
</dbReference>
<dbReference type="AlphaFoldDB" id="A0A4U1IYV5"/>
<evidence type="ECO:0000256" key="2">
    <source>
        <dbReference type="SAM" id="Phobius"/>
    </source>
</evidence>
<gene>
    <name evidence="3" type="ORF">E8A74_36510</name>
</gene>
<dbReference type="Proteomes" id="UP000309215">
    <property type="component" value="Unassembled WGS sequence"/>
</dbReference>
<keyword evidence="2" id="KW-1133">Transmembrane helix</keyword>
<protein>
    <submittedName>
        <fullName evidence="3">Efflux RND transporter periplasmic adaptor subunit</fullName>
    </submittedName>
</protein>
<dbReference type="Gene3D" id="2.40.420.20">
    <property type="match status" value="1"/>
</dbReference>
<evidence type="ECO:0000313" key="4">
    <source>
        <dbReference type="Proteomes" id="UP000309215"/>
    </source>
</evidence>
<evidence type="ECO:0000313" key="3">
    <source>
        <dbReference type="EMBL" id="TKC99750.1"/>
    </source>
</evidence>
<comment type="similarity">
    <text evidence="1">Belongs to the membrane fusion protein (MFP) (TC 8.A.1) family.</text>
</comment>
<dbReference type="PANTHER" id="PTHR30469">
    <property type="entry name" value="MULTIDRUG RESISTANCE PROTEIN MDTA"/>
    <property type="match status" value="1"/>
</dbReference>
<dbReference type="GO" id="GO:1990281">
    <property type="term" value="C:efflux pump complex"/>
    <property type="evidence" value="ECO:0007669"/>
    <property type="project" value="TreeGrafter"/>
</dbReference>
<sequence length="398" mass="40484">MSTVATTGTTKKFGAGKLIALAIVLGTGGLIGVRVKAKMDQKKALEAQSAVTAEHAAAPGNPAAPPKVTARGGTLLAKPEAMRWQPRVAVTGTLEPIQQADVGFKAGGRLLAIKAKIGDVVKTGQVLGVVDASESSAQANVAQTGVRVAEVSLEMAKDAQRRSDTLFQQSAVPEAEKTTATQRALLAAAQLEQARAQARLASVSVGNATLTAPFGGLVTRAPNGIGKIVAPGEPLYHVEDTSVLKLSASVSENDANVFEVGAAVSIDGAPKATGKVTAVLGSLDPQTRRVPVIAEIPNGPEVGMLSGSFVRAQIVAAETIEVLRLPASALRPGAQDEIVVVQDGKAHLVRVSFTVAPDGSLYVRKGLEAGASVVANPSPEVKEGEALDLGPAAAAPAK</sequence>
<accession>A0A4U1IYV5</accession>
<reference evidence="3 4" key="1">
    <citation type="submission" date="2019-04" db="EMBL/GenBank/DDBJ databases">
        <authorList>
            <person name="Li Y."/>
            <person name="Wang J."/>
        </authorList>
    </citation>
    <scope>NUCLEOTIDE SEQUENCE [LARGE SCALE GENOMIC DNA]</scope>
    <source>
        <strain evidence="3 4">DSM 14668</strain>
    </source>
</reference>
<dbReference type="SUPFAM" id="SSF111369">
    <property type="entry name" value="HlyD-like secretion proteins"/>
    <property type="match status" value="1"/>
</dbReference>
<dbReference type="EMBL" id="SSMQ01000053">
    <property type="protein sequence ID" value="TKC99750.1"/>
    <property type="molecule type" value="Genomic_DNA"/>
</dbReference>
<dbReference type="Gene3D" id="2.40.50.100">
    <property type="match status" value="1"/>
</dbReference>
<dbReference type="OrthoDB" id="5498623at2"/>
<keyword evidence="2" id="KW-0812">Transmembrane</keyword>
<dbReference type="Gene3D" id="2.40.30.170">
    <property type="match status" value="1"/>
</dbReference>
<proteinExistence type="inferred from homology"/>
<name>A0A4U1IYV5_9BACT</name>
<keyword evidence="2" id="KW-0472">Membrane</keyword>
<organism evidence="3 4">
    <name type="scientific">Polyangium fumosum</name>
    <dbReference type="NCBI Taxonomy" id="889272"/>
    <lineage>
        <taxon>Bacteria</taxon>
        <taxon>Pseudomonadati</taxon>
        <taxon>Myxococcota</taxon>
        <taxon>Polyangia</taxon>
        <taxon>Polyangiales</taxon>
        <taxon>Polyangiaceae</taxon>
        <taxon>Polyangium</taxon>
    </lineage>
</organism>
<dbReference type="Gene3D" id="1.10.287.470">
    <property type="entry name" value="Helix hairpin bin"/>
    <property type="match status" value="1"/>
</dbReference>